<evidence type="ECO:0000313" key="2">
    <source>
        <dbReference type="Proteomes" id="UP000217784"/>
    </source>
</evidence>
<accession>A0A2A2H9D5</accession>
<gene>
    <name evidence="1" type="ORF">ASJ80_14160</name>
</gene>
<dbReference type="EMBL" id="LMVM01000001">
    <property type="protein sequence ID" value="PAV05988.1"/>
    <property type="molecule type" value="Genomic_DNA"/>
</dbReference>
<sequence length="180" mass="21480">MVSEDRAKELFFSYYGNEFFMWKDGDLDEYKSYNISKCQELHWRGELIDKLCSELEVKHSSSLNGLILIINYFGEYDLLEKVLYFISDNYGEADSFLKLRYAEELFDIIEKSKFHEHAPEYTLLETKKFIIVIINDILSNKIKISAESEKILEFNRDMPNETYLVVRTQDLLKKIEFYDI</sequence>
<dbReference type="RefSeq" id="WP_141705173.1">
    <property type="nucleotide sequence ID" value="NZ_LMVM01000001.1"/>
</dbReference>
<name>A0A2A2H9D5_METBR</name>
<comment type="caution">
    <text evidence="1">The sequence shown here is derived from an EMBL/GenBank/DDBJ whole genome shotgun (WGS) entry which is preliminary data.</text>
</comment>
<reference evidence="1 2" key="1">
    <citation type="journal article" date="2017" name="BMC Genomics">
        <title>Genomic analysis of methanogenic archaea reveals a shift towards energy conservation.</title>
        <authorList>
            <person name="Gilmore S.P."/>
            <person name="Henske J.K."/>
            <person name="Sexton J.A."/>
            <person name="Solomon K.V."/>
            <person name="Seppala S."/>
            <person name="Yoo J.I."/>
            <person name="Huyett L.M."/>
            <person name="Pressman A."/>
            <person name="Cogan J.Z."/>
            <person name="Kivenson V."/>
            <person name="Peng X."/>
            <person name="Tan Y."/>
            <person name="Valentine D.L."/>
            <person name="O'Malley M.A."/>
        </authorList>
    </citation>
    <scope>NUCLEOTIDE SEQUENCE [LARGE SCALE GENOMIC DNA]</scope>
    <source>
        <strain evidence="1 2">M.o.H.</strain>
    </source>
</reference>
<proteinExistence type="predicted"/>
<protein>
    <submittedName>
        <fullName evidence="1">Uncharacterized protein</fullName>
    </submittedName>
</protein>
<evidence type="ECO:0000313" key="1">
    <source>
        <dbReference type="EMBL" id="PAV05988.1"/>
    </source>
</evidence>
<dbReference type="OrthoDB" id="373172at2157"/>
<organism evidence="1 2">
    <name type="scientific">Methanobacterium bryantii</name>
    <dbReference type="NCBI Taxonomy" id="2161"/>
    <lineage>
        <taxon>Archaea</taxon>
        <taxon>Methanobacteriati</taxon>
        <taxon>Methanobacteriota</taxon>
        <taxon>Methanomada group</taxon>
        <taxon>Methanobacteria</taxon>
        <taxon>Methanobacteriales</taxon>
        <taxon>Methanobacteriaceae</taxon>
        <taxon>Methanobacterium</taxon>
    </lineage>
</organism>
<keyword evidence="2" id="KW-1185">Reference proteome</keyword>
<dbReference type="Proteomes" id="UP000217784">
    <property type="component" value="Unassembled WGS sequence"/>
</dbReference>
<dbReference type="AlphaFoldDB" id="A0A2A2H9D5"/>